<organism evidence="2 3">
    <name type="scientific">Lysinibacillus xylanilyticus</name>
    <dbReference type="NCBI Taxonomy" id="582475"/>
    <lineage>
        <taxon>Bacteria</taxon>
        <taxon>Bacillati</taxon>
        <taxon>Bacillota</taxon>
        <taxon>Bacilli</taxon>
        <taxon>Bacillales</taxon>
        <taxon>Bacillaceae</taxon>
        <taxon>Lysinibacillus</taxon>
    </lineage>
</organism>
<feature type="transmembrane region" description="Helical" evidence="1">
    <location>
        <begin position="210"/>
        <end position="231"/>
    </location>
</feature>
<dbReference type="Proteomes" id="UP000037326">
    <property type="component" value="Unassembled WGS sequence"/>
</dbReference>
<accession>A0A0K9FHV7</accession>
<gene>
    <name evidence="2" type="ORF">ACZ11_01685</name>
</gene>
<reference evidence="3" key="1">
    <citation type="submission" date="2015-07" db="EMBL/GenBank/DDBJ databases">
        <authorList>
            <consortium name="Consortium for Microbial Forensics and Genomics (microFORGE)"/>
            <person name="Knight B.M."/>
            <person name="Roberts D.P."/>
            <person name="Lin D."/>
            <person name="Hari K."/>
            <person name="Fletcher J."/>
            <person name="Melcher U."/>
            <person name="Blagden T."/>
            <person name="Winegar R.A."/>
        </authorList>
    </citation>
    <scope>NUCLEOTIDE SEQUENCE [LARGE SCALE GENOMIC DNA]</scope>
    <source>
        <strain evidence="3">DSM 23493</strain>
    </source>
</reference>
<dbReference type="CDD" id="cd21809">
    <property type="entry name" value="ABC-2_lan_permease-like"/>
    <property type="match status" value="1"/>
</dbReference>
<keyword evidence="1" id="KW-0812">Transmembrane</keyword>
<feature type="transmembrane region" description="Helical" evidence="1">
    <location>
        <begin position="145"/>
        <end position="164"/>
    </location>
</feature>
<feature type="transmembrane region" description="Helical" evidence="1">
    <location>
        <begin position="102"/>
        <end position="125"/>
    </location>
</feature>
<feature type="transmembrane region" description="Helical" evidence="1">
    <location>
        <begin position="171"/>
        <end position="190"/>
    </location>
</feature>
<feature type="transmembrane region" description="Helical" evidence="1">
    <location>
        <begin position="59"/>
        <end position="81"/>
    </location>
</feature>
<dbReference type="PANTHER" id="PTHR37305">
    <property type="entry name" value="INTEGRAL MEMBRANE PROTEIN-RELATED"/>
    <property type="match status" value="1"/>
</dbReference>
<dbReference type="GeneID" id="96597028"/>
<keyword evidence="1" id="KW-0472">Membrane</keyword>
<feature type="transmembrane region" description="Helical" evidence="1">
    <location>
        <begin position="18"/>
        <end position="39"/>
    </location>
</feature>
<keyword evidence="1" id="KW-1133">Transmembrane helix</keyword>
<dbReference type="PATRIC" id="fig|582475.4.peg.3890"/>
<evidence type="ECO:0000256" key="1">
    <source>
        <dbReference type="SAM" id="Phobius"/>
    </source>
</evidence>
<proteinExistence type="predicted"/>
<dbReference type="RefSeq" id="WP_049663082.1">
    <property type="nucleotide sequence ID" value="NZ_JBIVOC010000020.1"/>
</dbReference>
<comment type="caution">
    <text evidence="2">The sequence shown here is derived from an EMBL/GenBank/DDBJ whole genome shotgun (WGS) entry which is preliminary data.</text>
</comment>
<dbReference type="PANTHER" id="PTHR37305:SF1">
    <property type="entry name" value="MEMBRANE PROTEIN"/>
    <property type="match status" value="1"/>
</dbReference>
<name>A0A0K9FHV7_9BACI</name>
<evidence type="ECO:0000313" key="2">
    <source>
        <dbReference type="EMBL" id="KMY33812.1"/>
    </source>
</evidence>
<evidence type="ECO:0000313" key="3">
    <source>
        <dbReference type="Proteomes" id="UP000037326"/>
    </source>
</evidence>
<dbReference type="Pfam" id="PF12730">
    <property type="entry name" value="ABC2_membrane_4"/>
    <property type="match status" value="1"/>
</dbReference>
<dbReference type="EMBL" id="LFXJ01000002">
    <property type="protein sequence ID" value="KMY33812.1"/>
    <property type="molecule type" value="Genomic_DNA"/>
</dbReference>
<protein>
    <submittedName>
        <fullName evidence="2">Permease</fullName>
    </submittedName>
</protein>
<sequence>MIGRLLTSDFLKIKRKGLWFLTALGPIGVVALQMVNYGIRRDYLLEQSEDDWGYYLLNVHSFTPLAIVLGIAILTSFIASIENETNAWKQLIALPVSKLTVYLSKFTVLAILLFMSSTILMLFSMAYGVFLDLGDSIPYAEIAKFAYYPFFASLPILALQLWIASVCHNQGIPITVGIFGVIFAYSSFVLPDWMIWKWPSLMNQWDEPVINVMLGVGIGILLYIIGMIDFARRDVK</sequence>
<dbReference type="OrthoDB" id="3190532at2"/>
<dbReference type="AlphaFoldDB" id="A0A0K9FHV7"/>